<dbReference type="InterPro" id="IPR009061">
    <property type="entry name" value="DNA-bd_dom_put_sf"/>
</dbReference>
<dbReference type="AlphaFoldDB" id="A0A238WN51"/>
<organism evidence="2 3">
    <name type="scientific">Haloechinothrix alba</name>
    <dbReference type="NCBI Taxonomy" id="664784"/>
    <lineage>
        <taxon>Bacteria</taxon>
        <taxon>Bacillati</taxon>
        <taxon>Actinomycetota</taxon>
        <taxon>Actinomycetes</taxon>
        <taxon>Pseudonocardiales</taxon>
        <taxon>Pseudonocardiaceae</taxon>
        <taxon>Haloechinothrix</taxon>
    </lineage>
</organism>
<accession>A0A238WN51</accession>
<sequence length="61" mass="7052">MQEDRRGRLHSTGEVARELGVSTRALSRWAKEGSLTPALVTPGGRYKWDLEDVRRQLRDMR</sequence>
<gene>
    <name evidence="2" type="ORF">SAMN06265360_10713</name>
</gene>
<keyword evidence="3" id="KW-1185">Reference proteome</keyword>
<evidence type="ECO:0000313" key="2">
    <source>
        <dbReference type="EMBL" id="SNR47962.1"/>
    </source>
</evidence>
<dbReference type="Gene3D" id="1.10.1660.10">
    <property type="match status" value="1"/>
</dbReference>
<name>A0A238WN51_9PSEU</name>
<dbReference type="SUPFAM" id="SSF46955">
    <property type="entry name" value="Putative DNA-binding domain"/>
    <property type="match status" value="1"/>
</dbReference>
<dbReference type="OrthoDB" id="3697092at2"/>
<evidence type="ECO:0000259" key="1">
    <source>
        <dbReference type="Pfam" id="PF13411"/>
    </source>
</evidence>
<dbReference type="InterPro" id="IPR000551">
    <property type="entry name" value="MerR-type_HTH_dom"/>
</dbReference>
<proteinExistence type="predicted"/>
<dbReference type="Pfam" id="PF13411">
    <property type="entry name" value="MerR_1"/>
    <property type="match status" value="1"/>
</dbReference>
<dbReference type="GO" id="GO:0003677">
    <property type="term" value="F:DNA binding"/>
    <property type="evidence" value="ECO:0007669"/>
    <property type="project" value="InterPro"/>
</dbReference>
<dbReference type="Proteomes" id="UP000198348">
    <property type="component" value="Unassembled WGS sequence"/>
</dbReference>
<feature type="domain" description="HTH merR-type" evidence="1">
    <location>
        <begin position="11"/>
        <end position="55"/>
    </location>
</feature>
<dbReference type="EMBL" id="FZNW01000007">
    <property type="protein sequence ID" value="SNR47962.1"/>
    <property type="molecule type" value="Genomic_DNA"/>
</dbReference>
<evidence type="ECO:0000313" key="3">
    <source>
        <dbReference type="Proteomes" id="UP000198348"/>
    </source>
</evidence>
<protein>
    <submittedName>
        <fullName evidence="2">MerR HTH family regulatory protein</fullName>
    </submittedName>
</protein>
<reference evidence="2 3" key="1">
    <citation type="submission" date="2017-06" db="EMBL/GenBank/DDBJ databases">
        <authorList>
            <person name="Kim H.J."/>
            <person name="Triplett B.A."/>
        </authorList>
    </citation>
    <scope>NUCLEOTIDE SEQUENCE [LARGE SCALE GENOMIC DNA]</scope>
    <source>
        <strain evidence="2 3">DSM 45207</strain>
    </source>
</reference>
<dbReference type="RefSeq" id="WP_089300859.1">
    <property type="nucleotide sequence ID" value="NZ_FZNW01000007.1"/>
</dbReference>
<dbReference type="GO" id="GO:0006355">
    <property type="term" value="P:regulation of DNA-templated transcription"/>
    <property type="evidence" value="ECO:0007669"/>
    <property type="project" value="InterPro"/>
</dbReference>